<proteinExistence type="predicted"/>
<keyword evidence="2" id="KW-0378">Hydrolase</keyword>
<dbReference type="GO" id="GO:0003677">
    <property type="term" value="F:DNA binding"/>
    <property type="evidence" value="ECO:0007669"/>
    <property type="project" value="InterPro"/>
</dbReference>
<dbReference type="EMBL" id="FLUO01000001">
    <property type="protein sequence ID" value="SBV94262.1"/>
    <property type="molecule type" value="Genomic_DNA"/>
</dbReference>
<reference evidence="2" key="1">
    <citation type="submission" date="2016-04" db="EMBL/GenBank/DDBJ databases">
        <authorList>
            <person name="Evans L.H."/>
            <person name="Alamgir A."/>
            <person name="Owens N."/>
            <person name="Weber N.D."/>
            <person name="Virtaneva K."/>
            <person name="Barbian K."/>
            <person name="Babar A."/>
            <person name="Rosenke K."/>
        </authorList>
    </citation>
    <scope>NUCLEOTIDE SEQUENCE</scope>
    <source>
        <strain evidence="2">86</strain>
    </source>
</reference>
<evidence type="ECO:0000256" key="1">
    <source>
        <dbReference type="SAM" id="MobiDB-lite"/>
    </source>
</evidence>
<organism evidence="2">
    <name type="scientific">uncultured Alphaproteobacteria bacterium</name>
    <dbReference type="NCBI Taxonomy" id="91750"/>
    <lineage>
        <taxon>Bacteria</taxon>
        <taxon>Pseudomonadati</taxon>
        <taxon>Pseudomonadota</taxon>
        <taxon>Alphaproteobacteria</taxon>
        <taxon>environmental samples</taxon>
    </lineage>
</organism>
<name>A0A212J476_9PROT</name>
<dbReference type="InterPro" id="IPR010270">
    <property type="entry name" value="Phage_P2_GpM"/>
</dbReference>
<sequence length="234" mass="24778">MSICRNHFDRIRAAREAETTPTAVPGATAPGTMADKMLKLIAMHRAALKAIKSRLAKIAAKATFLPEYTAYVDGVVAAGKGGQDDVLVTVMLWRLDTGDFEGALALAAYALRHDLAMPDFIARDLPTTVVEEIADAALAELDRADADTVNPEPIREALDLTAECDMPDEVRAKAHKALGLILTATAPEAALEHLASALELDAGCGVKTKLNALRKAQGKAEPNEKTEPTDPAGS</sequence>
<feature type="region of interest" description="Disordered" evidence="1">
    <location>
        <begin position="213"/>
        <end position="234"/>
    </location>
</feature>
<keyword evidence="2" id="KW-0255">Endonuclease</keyword>
<dbReference type="GO" id="GO:0004519">
    <property type="term" value="F:endonuclease activity"/>
    <property type="evidence" value="ECO:0007669"/>
    <property type="project" value="UniProtKB-KW"/>
</dbReference>
<accession>A0A212J476</accession>
<dbReference type="AlphaFoldDB" id="A0A212J476"/>
<evidence type="ECO:0000313" key="2">
    <source>
        <dbReference type="EMBL" id="SBV94262.1"/>
    </source>
</evidence>
<protein>
    <submittedName>
        <fullName evidence="2">Terminase, endonuclease subunit</fullName>
    </submittedName>
</protein>
<gene>
    <name evidence="2" type="primary">M</name>
    <name evidence="2" type="ORF">KL86APRO_10490</name>
</gene>
<dbReference type="Pfam" id="PF05944">
    <property type="entry name" value="Phage_term_smal"/>
    <property type="match status" value="1"/>
</dbReference>
<keyword evidence="2" id="KW-0540">Nuclease</keyword>